<dbReference type="Pfam" id="PF08847">
    <property type="entry name" value="Crr6"/>
    <property type="match status" value="1"/>
</dbReference>
<proteinExistence type="predicted"/>
<dbReference type="InterPro" id="IPR014946">
    <property type="entry name" value="CRR6"/>
</dbReference>
<dbReference type="NCBIfam" id="NF038024">
    <property type="entry name" value="CRR6_slr1097"/>
    <property type="match status" value="1"/>
</dbReference>
<accession>A0ABT3LA09</accession>
<evidence type="ECO:0000313" key="1">
    <source>
        <dbReference type="EMBL" id="MCW6038339.1"/>
    </source>
</evidence>
<dbReference type="PANTHER" id="PTHR35724:SF1">
    <property type="entry name" value="PROTEIN CHLORORESPIRATORY REDUCTION 6, CHLOROPLASTIC"/>
    <property type="match status" value="1"/>
</dbReference>
<comment type="caution">
    <text evidence="1">The sequence shown here is derived from an EMBL/GenBank/DDBJ whole genome shotgun (WGS) entry which is preliminary data.</text>
</comment>
<keyword evidence="2" id="KW-1185">Reference proteome</keyword>
<dbReference type="Proteomes" id="UP001526426">
    <property type="component" value="Unassembled WGS sequence"/>
</dbReference>
<gene>
    <name evidence="1" type="ORF">K4A83_18970</name>
</gene>
<dbReference type="EMBL" id="JAIHOM010000127">
    <property type="protein sequence ID" value="MCW6038339.1"/>
    <property type="molecule type" value="Genomic_DNA"/>
</dbReference>
<name>A0ABT3LA09_9CYAN</name>
<evidence type="ECO:0000313" key="2">
    <source>
        <dbReference type="Proteomes" id="UP001526426"/>
    </source>
</evidence>
<reference evidence="1 2" key="1">
    <citation type="submission" date="2021-08" db="EMBL/GenBank/DDBJ databases">
        <title>Draft genome sequence of Spirulina subsalsa with high tolerance to salinity and hype-accumulation of phycocyanin.</title>
        <authorList>
            <person name="Pei H."/>
            <person name="Jiang L."/>
        </authorList>
    </citation>
    <scope>NUCLEOTIDE SEQUENCE [LARGE SCALE GENOMIC DNA]</scope>
    <source>
        <strain evidence="1 2">FACHB-351</strain>
    </source>
</reference>
<organism evidence="1 2">
    <name type="scientific">Spirulina subsalsa FACHB-351</name>
    <dbReference type="NCBI Taxonomy" id="234711"/>
    <lineage>
        <taxon>Bacteria</taxon>
        <taxon>Bacillati</taxon>
        <taxon>Cyanobacteriota</taxon>
        <taxon>Cyanophyceae</taxon>
        <taxon>Spirulinales</taxon>
        <taxon>Spirulinaceae</taxon>
        <taxon>Spirulina</taxon>
    </lineage>
</organism>
<sequence>MKITITAEQIYKLDLSPVQPVIEALNQKSTATDLAQSVQLEIDFPRAETDPRELSEIPEVRLWFVRLDAVYPWFPFVLDWGTQWARYVAMLVPHQFHRVEGIQYNPEALEIFVMYKVFGITHWLNQRGERATAKVKDMMQVLGYEVDEGLFNLLGEL</sequence>
<dbReference type="RefSeq" id="WP_265266243.1">
    <property type="nucleotide sequence ID" value="NZ_JAIHOM010000127.1"/>
</dbReference>
<dbReference type="PANTHER" id="PTHR35724">
    <property type="entry name" value="PROTEIN CHLORORESPIRATORY REDUCTION 6, CHLOROPLASTIC"/>
    <property type="match status" value="1"/>
</dbReference>
<protein>
    <submittedName>
        <fullName evidence="1">CRR6 family NdhI maturation factor</fullName>
    </submittedName>
</protein>